<protein>
    <recommendedName>
        <fullName evidence="1">PPM-type phosphatase domain-containing protein</fullName>
    </recommendedName>
</protein>
<dbReference type="OrthoDB" id="416093at2759"/>
<dbReference type="InterPro" id="IPR036457">
    <property type="entry name" value="PPM-type-like_dom_sf"/>
</dbReference>
<comment type="caution">
    <text evidence="2">The sequence shown here is derived from an EMBL/GenBank/DDBJ whole genome shotgun (WGS) entry which is preliminary data.</text>
</comment>
<feature type="domain" description="PPM-type phosphatase" evidence="1">
    <location>
        <begin position="131"/>
        <end position="459"/>
    </location>
</feature>
<evidence type="ECO:0000259" key="1">
    <source>
        <dbReference type="PROSITE" id="PS51746"/>
    </source>
</evidence>
<dbReference type="InterPro" id="IPR001932">
    <property type="entry name" value="PPM-type_phosphatase-like_dom"/>
</dbReference>
<dbReference type="Pfam" id="PF00481">
    <property type="entry name" value="PP2C"/>
    <property type="match status" value="2"/>
</dbReference>
<gene>
    <name evidence="2" type="ORF">RHSIM_Rhsim13G0028600</name>
</gene>
<feature type="domain" description="PPM-type phosphatase" evidence="1">
    <location>
        <begin position="552"/>
        <end position="902"/>
    </location>
</feature>
<dbReference type="Gene3D" id="3.60.40.10">
    <property type="entry name" value="PPM-type phosphatase domain"/>
    <property type="match status" value="2"/>
</dbReference>
<accession>A0A834G118</accession>
<reference evidence="2" key="1">
    <citation type="submission" date="2019-11" db="EMBL/GenBank/DDBJ databases">
        <authorList>
            <person name="Liu Y."/>
            <person name="Hou J."/>
            <person name="Li T.-Q."/>
            <person name="Guan C.-H."/>
            <person name="Wu X."/>
            <person name="Wu H.-Z."/>
            <person name="Ling F."/>
            <person name="Zhang R."/>
            <person name="Shi X.-G."/>
            <person name="Ren J.-P."/>
            <person name="Chen E.-F."/>
            <person name="Sun J.-M."/>
        </authorList>
    </citation>
    <scope>NUCLEOTIDE SEQUENCE</scope>
    <source>
        <strain evidence="2">Adult_tree_wgs_1</strain>
        <tissue evidence="2">Leaves</tissue>
    </source>
</reference>
<sequence length="912" mass="99559">MPPSVTAKGHNFYQLPKSSFSSLTSSLASVSHHKHANPRLTTKSYNDSWNCAIYLFQDILGEQFDEKSMTKRFEIVLLVVGLFLCAISCATPEVSVSCMMAYDEGGAPAVLQSPECPQWGHSSRSHNRTGNCQFATLQGHRDYQEDCITCDLEMNIRFLGKDGPKEVLVGVAAVFDGHGGKEASEMASKNFLDYFLLHVVFKAYKQALSSKGLNADNAGDFCSNLLSPDEGIPVSGEEAMHDILKKALLSTLHDIDTEFSREAFDHGYVSGSTGTVVLLVDGQMVVASVGDSKALLCSAKTKNTLGNEGTPSMVLEVEELTRDHHPDRDDERARIEAAGGFVHTWGVPRVNGILAVSRAIGDVYLKRYGVSPVPELIDWRHLTANDSYLVVASDGIFETLRPQNVCDLLLDADVQVDQANEMSKSSDSCSSSSSLPDCIVKEAYEKGSGDNLSAIAAITALDLHCCGLQLSLHTGCTLQLEGVEFDLPIKMGGLKVVLLVLGILMFAVPCSYGVSVACMEVYDEGRAPAVFRSPECHDWVLSAKVHQNETMNCQFETTRGRRRYQEDQISCNLDMQIPLLGENGQEDVRVGVVAVFDGHIGKEASEMASKLVLDYFFVHSMIGSFKNWLSLKEEQNLAFQNINEDVELEPHKPTIASRSLEGTLQVILQESTRIGILKEGLVKTIKDIDSAFTEASLLFLSYFYCSLSSFENDLAAGSTAVVALLVDGQILVANVGDSKALLCSEKLPLHREADGASIPYLSVKELTSDHNPHRDEERARIEAAGGVISWYDTPVINGHFPMTRALGDVPLKRYGVISDPEVTDWQPLAADDSYLVVASDGIFESLEPQKVCNLIRDAHFQDTKKSKQLDSCLDQSSLANCIVRTAFKKGSTDNLSAVVVPLRSASFSPENS</sequence>
<dbReference type="AlphaFoldDB" id="A0A834G118"/>
<dbReference type="SMART" id="SM00332">
    <property type="entry name" value="PP2Cc"/>
    <property type="match status" value="2"/>
</dbReference>
<keyword evidence="3" id="KW-1185">Reference proteome</keyword>
<dbReference type="CDD" id="cd00143">
    <property type="entry name" value="PP2Cc"/>
    <property type="match status" value="2"/>
</dbReference>
<evidence type="ECO:0000313" key="2">
    <source>
        <dbReference type="EMBL" id="KAF7121247.1"/>
    </source>
</evidence>
<dbReference type="Proteomes" id="UP000626092">
    <property type="component" value="Unassembled WGS sequence"/>
</dbReference>
<dbReference type="SUPFAM" id="SSF81606">
    <property type="entry name" value="PP2C-like"/>
    <property type="match status" value="2"/>
</dbReference>
<name>A0A834G118_RHOSS</name>
<dbReference type="PANTHER" id="PTHR47992">
    <property type="entry name" value="PROTEIN PHOSPHATASE"/>
    <property type="match status" value="1"/>
</dbReference>
<organism evidence="2 3">
    <name type="scientific">Rhododendron simsii</name>
    <name type="common">Sims's rhododendron</name>
    <dbReference type="NCBI Taxonomy" id="118357"/>
    <lineage>
        <taxon>Eukaryota</taxon>
        <taxon>Viridiplantae</taxon>
        <taxon>Streptophyta</taxon>
        <taxon>Embryophyta</taxon>
        <taxon>Tracheophyta</taxon>
        <taxon>Spermatophyta</taxon>
        <taxon>Magnoliopsida</taxon>
        <taxon>eudicotyledons</taxon>
        <taxon>Gunneridae</taxon>
        <taxon>Pentapetalae</taxon>
        <taxon>asterids</taxon>
        <taxon>Ericales</taxon>
        <taxon>Ericaceae</taxon>
        <taxon>Ericoideae</taxon>
        <taxon>Rhodoreae</taxon>
        <taxon>Rhododendron</taxon>
    </lineage>
</organism>
<evidence type="ECO:0000313" key="3">
    <source>
        <dbReference type="Proteomes" id="UP000626092"/>
    </source>
</evidence>
<proteinExistence type="predicted"/>
<dbReference type="EMBL" id="WJXA01000013">
    <property type="protein sequence ID" value="KAF7121247.1"/>
    <property type="molecule type" value="Genomic_DNA"/>
</dbReference>
<dbReference type="PROSITE" id="PS51746">
    <property type="entry name" value="PPM_2"/>
    <property type="match status" value="2"/>
</dbReference>
<dbReference type="GO" id="GO:0004722">
    <property type="term" value="F:protein serine/threonine phosphatase activity"/>
    <property type="evidence" value="ECO:0007669"/>
    <property type="project" value="InterPro"/>
</dbReference>
<dbReference type="InterPro" id="IPR015655">
    <property type="entry name" value="PP2C"/>
</dbReference>